<dbReference type="Proteomes" id="UP000004386">
    <property type="component" value="Unassembled WGS sequence"/>
</dbReference>
<proteinExistence type="predicted"/>
<sequence length="134" mass="14789">MLKYIAIALTAMFFSGSASASSECDNAQDQATMNKCAGQGFQKADKKLNSLYQQLERRLAGNDAKKLLTISQRAWIKFRDAECEFSSSGTEGGTVQPMVYAMCRERLTADRSKQLSEHLKCEEGDLSCPQLSSD</sequence>
<dbReference type="RefSeq" id="WP_006469237.1">
    <property type="nucleotide sequence ID" value="NZ_ACQA01000002.1"/>
</dbReference>
<gene>
    <name evidence="3" type="ORF">OINT_2001088</name>
</gene>
<reference evidence="3 4" key="1">
    <citation type="submission" date="2009-05" db="EMBL/GenBank/DDBJ databases">
        <authorList>
            <person name="Setubal J.C."/>
            <person name="Boyle S."/>
            <person name="Crasta O.R."/>
            <person name="Gillespie J.J."/>
            <person name="Kenyon R.W."/>
            <person name="Lu J."/>
            <person name="Mane S."/>
            <person name="Nagrani S."/>
            <person name="Shallom J.M."/>
            <person name="Shallom S."/>
            <person name="Shukla M."/>
            <person name="Snyder E.E."/>
            <person name="Sobral B.W."/>
            <person name="Wattam A.R."/>
            <person name="Will R."/>
            <person name="Williams K."/>
            <person name="Yoo H."/>
            <person name="Munk C."/>
            <person name="Tapia R."/>
            <person name="Green L."/>
            <person name="Rogers Y."/>
            <person name="Detter J.C."/>
            <person name="Bruce D."/>
            <person name="Brettin T.S."/>
            <person name="Tsolis R."/>
        </authorList>
    </citation>
    <scope>NUCLEOTIDE SEQUENCE [LARGE SCALE GENOMIC DNA]</scope>
    <source>
        <strain evidence="3 4">LMG 3301</strain>
    </source>
</reference>
<organism evidence="3 4">
    <name type="scientific">Brucella intermedia LMG 3301</name>
    <dbReference type="NCBI Taxonomy" id="641118"/>
    <lineage>
        <taxon>Bacteria</taxon>
        <taxon>Pseudomonadati</taxon>
        <taxon>Pseudomonadota</taxon>
        <taxon>Alphaproteobacteria</taxon>
        <taxon>Hyphomicrobiales</taxon>
        <taxon>Brucellaceae</taxon>
        <taxon>Brucella/Ochrobactrum group</taxon>
        <taxon>Brucella</taxon>
    </lineage>
</organism>
<evidence type="ECO:0000256" key="1">
    <source>
        <dbReference type="SAM" id="SignalP"/>
    </source>
</evidence>
<dbReference type="HOGENOM" id="CLU_128596_4_2_5"/>
<evidence type="ECO:0000259" key="2">
    <source>
        <dbReference type="Pfam" id="PF07007"/>
    </source>
</evidence>
<dbReference type="Pfam" id="PF07007">
    <property type="entry name" value="LprI"/>
    <property type="match status" value="1"/>
</dbReference>
<dbReference type="InterPro" id="IPR009739">
    <property type="entry name" value="LprI-like_N"/>
</dbReference>
<dbReference type="Gene3D" id="1.20.1270.180">
    <property type="match status" value="1"/>
</dbReference>
<dbReference type="EMBL" id="ACQA01000002">
    <property type="protein sequence ID" value="EEQ93898.1"/>
    <property type="molecule type" value="Genomic_DNA"/>
</dbReference>
<dbReference type="PANTHER" id="PTHR39176:SF1">
    <property type="entry name" value="PERIPLASMIC PROTEIN"/>
    <property type="match status" value="1"/>
</dbReference>
<comment type="caution">
    <text evidence="3">The sequence shown here is derived from an EMBL/GenBank/DDBJ whole genome shotgun (WGS) entry which is preliminary data.</text>
</comment>
<feature type="signal peptide" evidence="1">
    <location>
        <begin position="1"/>
        <end position="20"/>
    </location>
</feature>
<keyword evidence="1" id="KW-0732">Signal</keyword>
<evidence type="ECO:0000313" key="4">
    <source>
        <dbReference type="Proteomes" id="UP000004386"/>
    </source>
</evidence>
<dbReference type="AlphaFoldDB" id="C4WNE3"/>
<protein>
    <recommendedName>
        <fullName evidence="2">Lysozyme inhibitor LprI-like N-terminal domain-containing protein</fullName>
    </recommendedName>
</protein>
<accession>C4WNE3</accession>
<feature type="domain" description="Lysozyme inhibitor LprI-like N-terminal" evidence="2">
    <location>
        <begin position="24"/>
        <end position="115"/>
    </location>
</feature>
<dbReference type="GeneID" id="57304180"/>
<name>C4WNE3_9HYPH</name>
<feature type="chain" id="PRO_5002945355" description="Lysozyme inhibitor LprI-like N-terminal domain-containing protein" evidence="1">
    <location>
        <begin position="21"/>
        <end position="134"/>
    </location>
</feature>
<evidence type="ECO:0000313" key="3">
    <source>
        <dbReference type="EMBL" id="EEQ93898.1"/>
    </source>
</evidence>
<dbReference type="PANTHER" id="PTHR39176">
    <property type="entry name" value="PERIPLASMIC PROTEIN-RELATED"/>
    <property type="match status" value="1"/>
</dbReference>